<dbReference type="EMBL" id="LAZR01025407">
    <property type="protein sequence ID" value="KKL72011.1"/>
    <property type="molecule type" value="Genomic_DNA"/>
</dbReference>
<accession>A0A0F9F0L9</accession>
<dbReference type="AlphaFoldDB" id="A0A0F9F0L9"/>
<gene>
    <name evidence="1" type="ORF">LCGC14_2089180</name>
</gene>
<name>A0A0F9F0L9_9ZZZZ</name>
<reference evidence="1" key="1">
    <citation type="journal article" date="2015" name="Nature">
        <title>Complex archaea that bridge the gap between prokaryotes and eukaryotes.</title>
        <authorList>
            <person name="Spang A."/>
            <person name="Saw J.H."/>
            <person name="Jorgensen S.L."/>
            <person name="Zaremba-Niedzwiedzka K."/>
            <person name="Martijn J."/>
            <person name="Lind A.E."/>
            <person name="van Eijk R."/>
            <person name="Schleper C."/>
            <person name="Guy L."/>
            <person name="Ettema T.J."/>
        </authorList>
    </citation>
    <scope>NUCLEOTIDE SEQUENCE</scope>
</reference>
<sequence length="482" mass="52217">MIEIDVSEVQITRAKNSLRIHRVLGERAIADFTIYDEDGTGSYVEGEPVRVIKNFFPPFLHMLFAGYISAIEHVRVPNTAIINHGVSCVGNAYLADKNLAAEAYEAKTAGFITDDLLTTYLVAEGVTERDIQAGVTIDKTIINYAKVTEALDSLAERSGYIWEIDMFKRLYFGLRYVEDAPVDVDSDIIKRGTLLVRDASPLYRNRQFIRAGKGETASQTETSDGDGDKTSFPMGYPLATAPTVTVNAVGQSVGIKGVSVGSDVYWSKGDEVLIFASAPGNGLQVVVTYIGLYDIIVMAEDAAAITARAAIEGGSGVVAVMDDEPITNTRDAALTVARSKLAKYVEQGRAVEWSLYDYGLEPGQLVVVDLPENNLNNAELLVETLDISEIAPDTPLYSIRALRGPEMKDWSRFFQRLSKQKADVLDQLAIGSESVLIVLQTMPEGITATVVPGAAVATGPEYYCSPAGVGKDPIICGFWKAS</sequence>
<evidence type="ECO:0000313" key="1">
    <source>
        <dbReference type="EMBL" id="KKL72011.1"/>
    </source>
</evidence>
<protein>
    <submittedName>
        <fullName evidence="1">Uncharacterized protein</fullName>
    </submittedName>
</protein>
<comment type="caution">
    <text evidence="1">The sequence shown here is derived from an EMBL/GenBank/DDBJ whole genome shotgun (WGS) entry which is preliminary data.</text>
</comment>
<proteinExistence type="predicted"/>
<organism evidence="1">
    <name type="scientific">marine sediment metagenome</name>
    <dbReference type="NCBI Taxonomy" id="412755"/>
    <lineage>
        <taxon>unclassified sequences</taxon>
        <taxon>metagenomes</taxon>
        <taxon>ecological metagenomes</taxon>
    </lineage>
</organism>